<feature type="region of interest" description="Disordered" evidence="1">
    <location>
        <begin position="72"/>
        <end position="131"/>
    </location>
</feature>
<feature type="compositionally biased region" description="Basic and acidic residues" evidence="1">
    <location>
        <begin position="559"/>
        <end position="574"/>
    </location>
</feature>
<feature type="compositionally biased region" description="Polar residues" evidence="1">
    <location>
        <begin position="280"/>
        <end position="300"/>
    </location>
</feature>
<feature type="region of interest" description="Disordered" evidence="1">
    <location>
        <begin position="514"/>
        <end position="533"/>
    </location>
</feature>
<feature type="region of interest" description="Disordered" evidence="1">
    <location>
        <begin position="319"/>
        <end position="346"/>
    </location>
</feature>
<accession>A0A420I290</accession>
<reference evidence="2 3" key="1">
    <citation type="journal article" date="2018" name="BMC Genomics">
        <title>Comparative genome analyses reveal sequence features reflecting distinct modes of host-adaptation between dicot and monocot powdery mildew.</title>
        <authorList>
            <person name="Wu Y."/>
            <person name="Ma X."/>
            <person name="Pan Z."/>
            <person name="Kale S.D."/>
            <person name="Song Y."/>
            <person name="King H."/>
            <person name="Zhang Q."/>
            <person name="Presley C."/>
            <person name="Deng X."/>
            <person name="Wei C.I."/>
            <person name="Xiao S."/>
        </authorList>
    </citation>
    <scope>NUCLEOTIDE SEQUENCE [LARGE SCALE GENOMIC DNA]</scope>
    <source>
        <strain evidence="2">UMSG2</strain>
    </source>
</reference>
<feature type="region of interest" description="Disordered" evidence="1">
    <location>
        <begin position="949"/>
        <end position="980"/>
    </location>
</feature>
<gene>
    <name evidence="2" type="ORF">OnM2_023061</name>
</gene>
<dbReference type="STRING" id="212602.A0A420I290"/>
<feature type="region of interest" description="Disordered" evidence="1">
    <location>
        <begin position="260"/>
        <end position="300"/>
    </location>
</feature>
<feature type="compositionally biased region" description="Polar residues" evidence="1">
    <location>
        <begin position="949"/>
        <end position="958"/>
    </location>
</feature>
<protein>
    <submittedName>
        <fullName evidence="2">Uncharacterized protein</fullName>
    </submittedName>
</protein>
<feature type="compositionally biased region" description="Polar residues" evidence="1">
    <location>
        <begin position="444"/>
        <end position="459"/>
    </location>
</feature>
<dbReference type="EMBL" id="MCFK01002331">
    <property type="protein sequence ID" value="RKF63800.1"/>
    <property type="molecule type" value="Genomic_DNA"/>
</dbReference>
<evidence type="ECO:0000313" key="3">
    <source>
        <dbReference type="Proteomes" id="UP000286134"/>
    </source>
</evidence>
<feature type="compositionally biased region" description="Pro residues" evidence="1">
    <location>
        <begin position="121"/>
        <end position="130"/>
    </location>
</feature>
<proteinExistence type="predicted"/>
<feature type="compositionally biased region" description="Low complexity" evidence="1">
    <location>
        <begin position="16"/>
        <end position="30"/>
    </location>
</feature>
<feature type="compositionally biased region" description="Basic residues" evidence="1">
    <location>
        <begin position="1319"/>
        <end position="1333"/>
    </location>
</feature>
<evidence type="ECO:0000256" key="1">
    <source>
        <dbReference type="SAM" id="MobiDB-lite"/>
    </source>
</evidence>
<feature type="region of interest" description="Disordered" evidence="1">
    <location>
        <begin position="436"/>
        <end position="459"/>
    </location>
</feature>
<feature type="region of interest" description="Disordered" evidence="1">
    <location>
        <begin position="554"/>
        <end position="574"/>
    </location>
</feature>
<feature type="compositionally biased region" description="Polar residues" evidence="1">
    <location>
        <begin position="319"/>
        <end position="329"/>
    </location>
</feature>
<feature type="compositionally biased region" description="Basic and acidic residues" evidence="1">
    <location>
        <begin position="963"/>
        <end position="980"/>
    </location>
</feature>
<feature type="compositionally biased region" description="Polar residues" evidence="1">
    <location>
        <begin position="78"/>
        <end position="114"/>
    </location>
</feature>
<feature type="compositionally biased region" description="Polar residues" evidence="1">
    <location>
        <begin position="31"/>
        <end position="45"/>
    </location>
</feature>
<evidence type="ECO:0000313" key="2">
    <source>
        <dbReference type="EMBL" id="RKF63800.1"/>
    </source>
</evidence>
<feature type="region of interest" description="Disordered" evidence="1">
    <location>
        <begin position="1298"/>
        <end position="1333"/>
    </location>
</feature>
<comment type="caution">
    <text evidence="2">The sequence shown here is derived from an EMBL/GenBank/DDBJ whole genome shotgun (WGS) entry which is preliminary data.</text>
</comment>
<sequence>MSRHRTRSFSNPILHKSNSNTTSSTTATKSLLNDPSSDVPASSTMAAAAAAAALRSRPPSFVSVVDVKTKRMLRRKSSASSHGDTGNTPRELQTIRKSSSGSMLQRSFCESSSKWPRMPINTPPVPPLPDKIPWKIPESRKESITSGVFYAQKISTQTLNPDNNKLMASAIRPKSSSHQKLSSSPSTGRMSINFSLPTEYRPNSPATQRKFISPLPADLTSIVSSSNSNSVNYANSRKLISGPESSVSMKVVDKSEESLAKKEGLAQSQARRATIATDKFQGNGSKNAKTTKNVMTRTKRSSTLSVKYPFMTKPSFFSSTNKTLPSNLENTDDQAQNSNNDNNNNNGFQYLKSLEFEKFPSSFSIDREQFNYFDLENNRQVPTNMQKIVDNQYSTDPFPQAKKNPLSPLLIHPAELSNGHALDSIISISDLSLENKNQSEHNHASQISDGGNSVDSNQNSDEIMQKYSPIIPTSHFFMKPKCSAAINYLTHSTNHPCKSVLKCTAPSLTFGGSEDFNKVSKDESHSKRTVSRAGLERNPSIVDRKSSAAFNLSSVTETQKVRDRSNPDPEKTKDVSFSMKINEIIKPRPRLPSFGSMLSKKKLEEVEEHRLVKPLESINYTLSPLSPVSPITINTYPSLKMPETDKNKKSNNLIISNQVKNENWDNAANIQNSKNQLHNYIESTKDYSQPSKYFSGTIETLQNIKSNENLTTLTSEQMSENSNLESKSTVNTPESHLTFLESPTSSTYSQSSSILRTPQTTTITMKFERLHVPGAWDSLNEDLNISQKSDIKLGAETLQLSCNVENQSSINDITNNYTQKANIDNSQVLSICEKDSISHKTPENSKIEEDSEAGSIYCDAIENIVIAENSDYSCNNAIFSNSAVYEEGEDDGRIQATTENSTDQLHFALPMKSVASQGEKLTNSIVGRLPHRQISDRLTIQPLRNTENNRSFLSSPKFSSEPAAREKYTRSVPQEELHASQEVKVSLPSISIRRKKSRESVSSFKRAQPIVRELHLRNSMREPIKPKANKFRVSDLSSSRYENSSYSLTQTCNLRTASKYYFSKIRKRHTLGLPIDEKIITKNANCLFDSNESQDFTHPTRKIRLINSSNDDTTNNPKFQNNEVSRLPPEIPSFQARLDDYLDIRSDNYDQFNELPDPSNSFESNKTAGPVSLITKEQNKTTFSTPNFNNQIPIKPKENLISMIRRMKADVNYKVRRQEKEEIMAANTIQDLQDHKSYTLKNQDNSFNFPNYDSEQSPSWPLPTSKNINTEITNIKSPELCIDQKTIVVTDSSPIKRFFGHSDMPSRVSNSTRPDSSHQKKHGSLKRILRRDG</sequence>
<feature type="region of interest" description="Disordered" evidence="1">
    <location>
        <begin position="1"/>
        <end position="48"/>
    </location>
</feature>
<dbReference type="OrthoDB" id="3598712at2759"/>
<feature type="compositionally biased region" description="Low complexity" evidence="1">
    <location>
        <begin position="333"/>
        <end position="346"/>
    </location>
</feature>
<keyword evidence="3" id="KW-1185">Reference proteome</keyword>
<organism evidence="2 3">
    <name type="scientific">Erysiphe neolycopersici</name>
    <dbReference type="NCBI Taxonomy" id="212602"/>
    <lineage>
        <taxon>Eukaryota</taxon>
        <taxon>Fungi</taxon>
        <taxon>Dikarya</taxon>
        <taxon>Ascomycota</taxon>
        <taxon>Pezizomycotina</taxon>
        <taxon>Leotiomycetes</taxon>
        <taxon>Erysiphales</taxon>
        <taxon>Erysiphaceae</taxon>
        <taxon>Erysiphe</taxon>
    </lineage>
</organism>
<feature type="compositionally biased region" description="Basic and acidic residues" evidence="1">
    <location>
        <begin position="515"/>
        <end position="526"/>
    </location>
</feature>
<name>A0A420I290_9PEZI</name>
<dbReference type="Proteomes" id="UP000286134">
    <property type="component" value="Unassembled WGS sequence"/>
</dbReference>